<sequence length="52" mass="5700">MATSSDLDRSAILRESAAAVRHLARICFKTGPPTHTGVELEWTVHDLSPIQI</sequence>
<dbReference type="Proteomes" id="UP000266889">
    <property type="component" value="Unassembled WGS sequence"/>
</dbReference>
<evidence type="ECO:0000313" key="1">
    <source>
        <dbReference type="EMBL" id="RQX00915.1"/>
    </source>
</evidence>
<organism evidence="1 2">
    <name type="scientific">Micromonospora arida</name>
    <dbReference type="NCBI Taxonomy" id="2203715"/>
    <lineage>
        <taxon>Bacteria</taxon>
        <taxon>Bacillati</taxon>
        <taxon>Actinomycetota</taxon>
        <taxon>Actinomycetes</taxon>
        <taxon>Micromonosporales</taxon>
        <taxon>Micromonosporaceae</taxon>
        <taxon>Micromonospora</taxon>
    </lineage>
</organism>
<reference evidence="1 2" key="1">
    <citation type="submission" date="2018-05" db="EMBL/GenBank/DDBJ databases">
        <title>Micromonospora from Atacama Desert.</title>
        <authorList>
            <person name="Carro L."/>
            <person name="Goodfellow M."/>
            <person name="Klenk H.-P."/>
        </authorList>
    </citation>
    <scope>NUCLEOTIDE SEQUENCE [LARGE SCALE GENOMIC DNA]</scope>
    <source>
        <strain evidence="1 2">LB32</strain>
    </source>
</reference>
<gene>
    <name evidence="1" type="ORF">DLJ58_33605</name>
</gene>
<protein>
    <submittedName>
        <fullName evidence="1">Ergothioneine biosynthesis glutamate--cysteine ligase EgtA</fullName>
    </submittedName>
</protein>
<keyword evidence="2" id="KW-1185">Reference proteome</keyword>
<proteinExistence type="predicted"/>
<feature type="non-terminal residue" evidence="1">
    <location>
        <position position="52"/>
    </location>
</feature>
<keyword evidence="1" id="KW-0436">Ligase</keyword>
<accession>A0A3N9WJ28</accession>
<dbReference type="GO" id="GO:0016874">
    <property type="term" value="F:ligase activity"/>
    <property type="evidence" value="ECO:0007669"/>
    <property type="project" value="UniProtKB-KW"/>
</dbReference>
<comment type="caution">
    <text evidence="1">The sequence shown here is derived from an EMBL/GenBank/DDBJ whole genome shotgun (WGS) entry which is preliminary data.</text>
</comment>
<evidence type="ECO:0000313" key="2">
    <source>
        <dbReference type="Proteomes" id="UP000266889"/>
    </source>
</evidence>
<name>A0A3N9WJ28_9ACTN</name>
<dbReference type="EMBL" id="QGSY01000342">
    <property type="protein sequence ID" value="RQX00915.1"/>
    <property type="molecule type" value="Genomic_DNA"/>
</dbReference>
<dbReference type="AlphaFoldDB" id="A0A3N9WJ28"/>